<dbReference type="GO" id="GO:0000156">
    <property type="term" value="F:phosphorelay response regulator activity"/>
    <property type="evidence" value="ECO:0007669"/>
    <property type="project" value="InterPro"/>
</dbReference>
<dbReference type="GO" id="GO:0005737">
    <property type="term" value="C:cytoplasm"/>
    <property type="evidence" value="ECO:0007669"/>
    <property type="project" value="InterPro"/>
</dbReference>
<dbReference type="EC" id="3.1.1.61" evidence="2"/>
<evidence type="ECO:0000313" key="7">
    <source>
        <dbReference type="Proteomes" id="UP000273734"/>
    </source>
</evidence>
<dbReference type="InterPro" id="IPR000673">
    <property type="entry name" value="Sig_transdc_resp-reg_Me-estase"/>
</dbReference>
<evidence type="ECO:0000256" key="4">
    <source>
        <dbReference type="PROSITE-ProRule" id="PRU00050"/>
    </source>
</evidence>
<evidence type="ECO:0000259" key="5">
    <source>
        <dbReference type="PROSITE" id="PS50122"/>
    </source>
</evidence>
<accession>A0AB74DCN1</accession>
<dbReference type="Pfam" id="PF01339">
    <property type="entry name" value="CheB_methylest"/>
    <property type="match status" value="1"/>
</dbReference>
<feature type="domain" description="CheB-type methylesterase" evidence="5">
    <location>
        <begin position="1"/>
        <end position="164"/>
    </location>
</feature>
<comment type="caution">
    <text evidence="6">The sequence shown here is derived from an EMBL/GenBank/DDBJ whole genome shotgun (WGS) entry which is preliminary data.</text>
</comment>
<dbReference type="GO" id="GO:0006935">
    <property type="term" value="P:chemotaxis"/>
    <property type="evidence" value="ECO:0007669"/>
    <property type="project" value="UniProtKB-UniRule"/>
</dbReference>
<comment type="catalytic activity">
    <reaction evidence="3">
        <text>[protein]-L-glutamate 5-O-methyl ester + H2O = L-glutamyl-[protein] + methanol + H(+)</text>
        <dbReference type="Rhea" id="RHEA:23236"/>
        <dbReference type="Rhea" id="RHEA-COMP:10208"/>
        <dbReference type="Rhea" id="RHEA-COMP:10311"/>
        <dbReference type="ChEBI" id="CHEBI:15377"/>
        <dbReference type="ChEBI" id="CHEBI:15378"/>
        <dbReference type="ChEBI" id="CHEBI:17790"/>
        <dbReference type="ChEBI" id="CHEBI:29973"/>
        <dbReference type="ChEBI" id="CHEBI:82795"/>
        <dbReference type="EC" id="3.1.1.61"/>
    </reaction>
</comment>
<reference evidence="6 7" key="1">
    <citation type="submission" date="2018-08" db="EMBL/GenBank/DDBJ databases">
        <title>Comparative analysis of Burkholderia isolates from Puerto Rico.</title>
        <authorList>
            <person name="Hall C."/>
            <person name="Sahl J."/>
            <person name="Wagner D."/>
        </authorList>
    </citation>
    <scope>NUCLEOTIDE SEQUENCE [LARGE SCALE GENOMIC DNA]</scope>
    <source>
        <strain evidence="6 7">Bp8964</strain>
    </source>
</reference>
<name>A0AB74DCN1_9BURK</name>
<dbReference type="GO" id="GO:0008984">
    <property type="term" value="F:protein-glutamate methylesterase activity"/>
    <property type="evidence" value="ECO:0007669"/>
    <property type="project" value="UniProtKB-EC"/>
</dbReference>
<dbReference type="Gene3D" id="3.40.50.180">
    <property type="entry name" value="Methylesterase CheB, C-terminal domain"/>
    <property type="match status" value="1"/>
</dbReference>
<dbReference type="PANTHER" id="PTHR42872:SF6">
    <property type="entry name" value="PROTEIN-GLUTAMATE METHYLESTERASE_PROTEIN-GLUTAMINE GLUTAMINASE"/>
    <property type="match status" value="1"/>
</dbReference>
<evidence type="ECO:0000256" key="2">
    <source>
        <dbReference type="ARBA" id="ARBA00039140"/>
    </source>
</evidence>
<evidence type="ECO:0000256" key="3">
    <source>
        <dbReference type="ARBA" id="ARBA00048267"/>
    </source>
</evidence>
<evidence type="ECO:0000313" key="6">
    <source>
        <dbReference type="EMBL" id="RQP78437.1"/>
    </source>
</evidence>
<dbReference type="RefSeq" id="WP_095412970.1">
    <property type="nucleotide sequence ID" value="NZ_NQMX01000065.1"/>
</dbReference>
<feature type="active site" evidence="4">
    <location>
        <position position="39"/>
    </location>
</feature>
<keyword evidence="4" id="KW-0145">Chemotaxis</keyword>
<gene>
    <name evidence="6" type="ORF">DF015_13855</name>
</gene>
<keyword evidence="1 4" id="KW-0378">Hydrolase</keyword>
<dbReference type="SUPFAM" id="SSF52738">
    <property type="entry name" value="Methylesterase CheB, C-terminal domain"/>
    <property type="match status" value="1"/>
</dbReference>
<dbReference type="Proteomes" id="UP000273734">
    <property type="component" value="Unassembled WGS sequence"/>
</dbReference>
<evidence type="ECO:0000256" key="1">
    <source>
        <dbReference type="ARBA" id="ARBA00022801"/>
    </source>
</evidence>
<organism evidence="6 7">
    <name type="scientific">Burkholderia ubonensis</name>
    <dbReference type="NCBI Taxonomy" id="101571"/>
    <lineage>
        <taxon>Bacteria</taxon>
        <taxon>Pseudomonadati</taxon>
        <taxon>Pseudomonadota</taxon>
        <taxon>Betaproteobacteria</taxon>
        <taxon>Burkholderiales</taxon>
        <taxon>Burkholderiaceae</taxon>
        <taxon>Burkholderia</taxon>
        <taxon>Burkholderia cepacia complex</taxon>
    </lineage>
</organism>
<dbReference type="InterPro" id="IPR035909">
    <property type="entry name" value="CheB_C"/>
</dbReference>
<proteinExistence type="predicted"/>
<dbReference type="AlphaFoldDB" id="A0AB74DCN1"/>
<feature type="active site" evidence="4">
    <location>
        <position position="130"/>
    </location>
</feature>
<feature type="active site" evidence="4">
    <location>
        <position position="12"/>
    </location>
</feature>
<protein>
    <recommendedName>
        <fullName evidence="2">protein-glutamate methylesterase</fullName>
        <ecNumber evidence="2">3.1.1.61</ecNumber>
    </recommendedName>
</protein>
<sequence>MTHRDFIAIGASSGGVDALRVLASLLPGDLPATIAIVVHIGAHDSCLPSLLCDSGPLRAEHAEDGQTYRIGSIYVAPPDRHLIVEGAHFRLLNGAKENFARPAIDPLFRSAAAEMGARVIGVILTGMLDDGAAGLEAIQSCGGSTIVQDPAEAFAGEMPLHAARYADQVLSLDGLAHRLIELTTGGAPAAATDGIARQRAVECALRESEKRGGDNAARNRQEEAAKFLQSMRGEG</sequence>
<dbReference type="PROSITE" id="PS50122">
    <property type="entry name" value="CHEB"/>
    <property type="match status" value="1"/>
</dbReference>
<dbReference type="EMBL" id="QTNY01000008">
    <property type="protein sequence ID" value="RQP78437.1"/>
    <property type="molecule type" value="Genomic_DNA"/>
</dbReference>
<dbReference type="PANTHER" id="PTHR42872">
    <property type="entry name" value="PROTEIN-GLUTAMATE METHYLESTERASE/PROTEIN-GLUTAMINE GLUTAMINASE"/>
    <property type="match status" value="1"/>
</dbReference>
<dbReference type="CDD" id="cd16433">
    <property type="entry name" value="CheB"/>
    <property type="match status" value="1"/>
</dbReference>